<protein>
    <submittedName>
        <fullName evidence="2">DUF5613 domain-containing protein</fullName>
    </submittedName>
</protein>
<accession>A0ABW3ZRC6</accession>
<dbReference type="Pfam" id="PF18467">
    <property type="entry name" value="DUF5613"/>
    <property type="match status" value="1"/>
</dbReference>
<reference evidence="3" key="1">
    <citation type="journal article" date="2019" name="Int. J. Syst. Evol. Microbiol.">
        <title>The Global Catalogue of Microorganisms (GCM) 10K type strain sequencing project: providing services to taxonomists for standard genome sequencing and annotation.</title>
        <authorList>
            <consortium name="The Broad Institute Genomics Platform"/>
            <consortium name="The Broad Institute Genome Sequencing Center for Infectious Disease"/>
            <person name="Wu L."/>
            <person name="Ma J."/>
        </authorList>
    </citation>
    <scope>NUCLEOTIDE SEQUENCE [LARGE SCALE GENOMIC DNA]</scope>
    <source>
        <strain evidence="3">CCUG 54822</strain>
    </source>
</reference>
<sequence>MNKPTFRAIETIDYIITENEQYRHYHYPEMPIKYDSNFVEFK</sequence>
<keyword evidence="3" id="KW-1185">Reference proteome</keyword>
<feature type="domain" description="DUF5613" evidence="1">
    <location>
        <begin position="5"/>
        <end position="42"/>
    </location>
</feature>
<gene>
    <name evidence="2" type="ORF">ACFQ4A_03730</name>
</gene>
<comment type="caution">
    <text evidence="2">The sequence shown here is derived from an EMBL/GenBank/DDBJ whole genome shotgun (WGS) entry which is preliminary data.</text>
</comment>
<evidence type="ECO:0000313" key="2">
    <source>
        <dbReference type="EMBL" id="MFD1360789.1"/>
    </source>
</evidence>
<dbReference type="InterPro" id="IPR040549">
    <property type="entry name" value="DUF5613"/>
</dbReference>
<evidence type="ECO:0000259" key="1">
    <source>
        <dbReference type="Pfam" id="PF18467"/>
    </source>
</evidence>
<name>A0ABW3ZRC6_9BACI</name>
<dbReference type="RefSeq" id="WP_382397714.1">
    <property type="nucleotide sequence ID" value="NZ_JBHTNH010000003.1"/>
</dbReference>
<organism evidence="2 3">
    <name type="scientific">Lentibacillus salinarum</name>
    <dbReference type="NCBI Taxonomy" id="446820"/>
    <lineage>
        <taxon>Bacteria</taxon>
        <taxon>Bacillati</taxon>
        <taxon>Bacillota</taxon>
        <taxon>Bacilli</taxon>
        <taxon>Bacillales</taxon>
        <taxon>Bacillaceae</taxon>
        <taxon>Lentibacillus</taxon>
    </lineage>
</organism>
<dbReference type="Proteomes" id="UP001597178">
    <property type="component" value="Unassembled WGS sequence"/>
</dbReference>
<dbReference type="EMBL" id="JBHTNH010000003">
    <property type="protein sequence ID" value="MFD1360789.1"/>
    <property type="molecule type" value="Genomic_DNA"/>
</dbReference>
<evidence type="ECO:0000313" key="3">
    <source>
        <dbReference type="Proteomes" id="UP001597178"/>
    </source>
</evidence>
<proteinExistence type="predicted"/>